<dbReference type="AlphaFoldDB" id="A0A1P9WTK5"/>
<reference evidence="1 2" key="1">
    <citation type="submission" date="2016-01" db="EMBL/GenBank/DDBJ databases">
        <authorList>
            <person name="Oliw E.H."/>
        </authorList>
    </citation>
    <scope>NUCLEOTIDE SEQUENCE [LARGE SCALE GENOMIC DNA]</scope>
    <source>
        <strain evidence="1 2">DY10</strain>
    </source>
</reference>
<dbReference type="Proteomes" id="UP000187941">
    <property type="component" value="Chromosome"/>
</dbReference>
<accession>A0A1P9WTK5</accession>
<dbReference type="PROSITE" id="PS51257">
    <property type="entry name" value="PROKAR_LIPOPROTEIN"/>
    <property type="match status" value="1"/>
</dbReference>
<dbReference type="EMBL" id="CP014263">
    <property type="protein sequence ID" value="AQG78680.1"/>
    <property type="molecule type" value="Genomic_DNA"/>
</dbReference>
<organism evidence="1 2">
    <name type="scientific">Spirosoma montaniterrae</name>
    <dbReference type="NCBI Taxonomy" id="1178516"/>
    <lineage>
        <taxon>Bacteria</taxon>
        <taxon>Pseudomonadati</taxon>
        <taxon>Bacteroidota</taxon>
        <taxon>Cytophagia</taxon>
        <taxon>Cytophagales</taxon>
        <taxon>Cytophagaceae</taxon>
        <taxon>Spirosoma</taxon>
    </lineage>
</organism>
<dbReference type="OrthoDB" id="6179211at2"/>
<proteinExistence type="predicted"/>
<dbReference type="RefSeq" id="WP_077130120.1">
    <property type="nucleotide sequence ID" value="NZ_CP014263.1"/>
</dbReference>
<name>A0A1P9WTK5_9BACT</name>
<sequence length="373" mass="41352">MIRHLLVPVAFVAVLAAGCKTVKPSSVSSASQLSATITEEGLLTCFAPGTTLDGKAVWCEASAVAYDGRKLLFANDKDMPADLGPVFSKPLATLADSTQPPAYVMTTAYAQGRKYEDFAQTPDRRFVLLTTAFDRVKAGSPEWNGYNTILYWRTGDEQNPRVLAPDDTSRTSIAYRNKLAQALKTEEFPKGAPYFKVEGLAATNQHLLFGIREVGESYSAFKPVDKIIAVSYYIEGAGTGERIRLRDDWRVVADFDPATAEPSLPLPLSLSSLEYDPYRNRFWLLTSLETKDRLDAYLWSISADGLFSNKPFTLVRDTQGQPLRFGHKGEDLTPLDKNRLLIIHDEDRFQTPVNGKVRQPNQAPYAIVTVTAK</sequence>
<protein>
    <submittedName>
        <fullName evidence="1">Uncharacterized protein</fullName>
    </submittedName>
</protein>
<evidence type="ECO:0000313" key="2">
    <source>
        <dbReference type="Proteomes" id="UP000187941"/>
    </source>
</evidence>
<keyword evidence="2" id="KW-1185">Reference proteome</keyword>
<dbReference type="STRING" id="1178516.AWR27_04615"/>
<gene>
    <name evidence="1" type="ORF">AWR27_04615</name>
</gene>
<dbReference type="KEGG" id="smon:AWR27_04615"/>
<evidence type="ECO:0000313" key="1">
    <source>
        <dbReference type="EMBL" id="AQG78680.1"/>
    </source>
</evidence>